<feature type="repeat" description="TPR" evidence="3">
    <location>
        <begin position="12"/>
        <end position="45"/>
    </location>
</feature>
<comment type="caution">
    <text evidence="6">The sequence shown here is derived from an EMBL/GenBank/DDBJ whole genome shotgun (WGS) entry which is preliminary data.</text>
</comment>
<organism evidence="6 7">
    <name type="scientific">Chaetoceros tenuissimus</name>
    <dbReference type="NCBI Taxonomy" id="426638"/>
    <lineage>
        <taxon>Eukaryota</taxon>
        <taxon>Sar</taxon>
        <taxon>Stramenopiles</taxon>
        <taxon>Ochrophyta</taxon>
        <taxon>Bacillariophyta</taxon>
        <taxon>Coscinodiscophyceae</taxon>
        <taxon>Chaetocerotophycidae</taxon>
        <taxon>Chaetocerotales</taxon>
        <taxon>Chaetocerotaceae</taxon>
        <taxon>Chaetoceros</taxon>
    </lineage>
</organism>
<dbReference type="PROSITE" id="PS50106">
    <property type="entry name" value="PDZ"/>
    <property type="match status" value="1"/>
</dbReference>
<keyword evidence="1" id="KW-0677">Repeat</keyword>
<evidence type="ECO:0000256" key="2">
    <source>
        <dbReference type="ARBA" id="ARBA00022803"/>
    </source>
</evidence>
<evidence type="ECO:0000256" key="3">
    <source>
        <dbReference type="PROSITE-ProRule" id="PRU00339"/>
    </source>
</evidence>
<reference evidence="6 7" key="1">
    <citation type="journal article" date="2021" name="Sci. Rep.">
        <title>The genome of the diatom Chaetoceros tenuissimus carries an ancient integrated fragment of an extant virus.</title>
        <authorList>
            <person name="Hongo Y."/>
            <person name="Kimura K."/>
            <person name="Takaki Y."/>
            <person name="Yoshida Y."/>
            <person name="Baba S."/>
            <person name="Kobayashi G."/>
            <person name="Nagasaki K."/>
            <person name="Hano T."/>
            <person name="Tomaru Y."/>
        </authorList>
    </citation>
    <scope>NUCLEOTIDE SEQUENCE [LARGE SCALE GENOMIC DNA]</scope>
    <source>
        <strain evidence="6 7">NIES-3715</strain>
    </source>
</reference>
<dbReference type="GO" id="GO:0060090">
    <property type="term" value="F:molecular adaptor activity"/>
    <property type="evidence" value="ECO:0007669"/>
    <property type="project" value="TreeGrafter"/>
</dbReference>
<dbReference type="Gene3D" id="1.25.40.10">
    <property type="entry name" value="Tetratricopeptide repeat domain"/>
    <property type="match status" value="2"/>
</dbReference>
<dbReference type="SUPFAM" id="SSF48452">
    <property type="entry name" value="TPR-like"/>
    <property type="match status" value="2"/>
</dbReference>
<dbReference type="GO" id="GO:0016020">
    <property type="term" value="C:membrane"/>
    <property type="evidence" value="ECO:0007669"/>
    <property type="project" value="TreeGrafter"/>
</dbReference>
<dbReference type="EMBL" id="BLLK01000038">
    <property type="protein sequence ID" value="GFH49759.1"/>
    <property type="molecule type" value="Genomic_DNA"/>
</dbReference>
<evidence type="ECO:0000256" key="1">
    <source>
        <dbReference type="ARBA" id="ARBA00022737"/>
    </source>
</evidence>
<dbReference type="InterPro" id="IPR001478">
    <property type="entry name" value="PDZ"/>
</dbReference>
<dbReference type="PROSITE" id="PS50005">
    <property type="entry name" value="TPR"/>
    <property type="match status" value="2"/>
</dbReference>
<dbReference type="GO" id="GO:0072380">
    <property type="term" value="C:TRC complex"/>
    <property type="evidence" value="ECO:0007669"/>
    <property type="project" value="TreeGrafter"/>
</dbReference>
<proteinExistence type="predicted"/>
<feature type="region of interest" description="Disordered" evidence="4">
    <location>
        <begin position="198"/>
        <end position="252"/>
    </location>
</feature>
<evidence type="ECO:0000259" key="5">
    <source>
        <dbReference type="PROSITE" id="PS50106"/>
    </source>
</evidence>
<sequence>MSNTAAEKQKEADSWKSIGNRHMANKEYEDAYKAYCTAIQISPLGPSSHIYLSNRAASLLSLKRYSAASVDARRAITLAPTFGKAHARLGQSLYFLKDYAGAVAAYENAFQFEPENQVTWTYLNKAKKKFAREQERKQKKEEAEGLDYKQHYLKEEQFDSTDNVSPFAGMEGQHDDLVSVTDTVDLANMALSVADNAKDRSTSIINQSRESDSSYGNNENMNGVHAALDRSRLDRLDETNEEDDDDEDVDDPDFDEALRLQETASIKLLNKNYREAVEEFSAALFLVPDDDNLTPHLYVGRAHALNGLERHEGALNDAMMALGRDPELGEAHLVLARTYFYLKEYTEAEQSFENALECLGEISPLDQLYLKKAHELAEVASLDFDENRSQAYSVTRQSASKPVPKLKPPRFVSRKQQLQSTPNAPNMPKKWANTLQGPALSETLKVGPERSVTFSSKPMGVKLNRGPDGIIRVLSVTQRDDVIRKGDIHAGDVLREAAGVDLRRPITNVMWSDTVALLKIAPRPMEIKVARELSKRPLSVQAEFDEVQRQQALDYRTPKQTGYRSRFNPRD</sequence>
<feature type="region of interest" description="Disordered" evidence="4">
    <location>
        <begin position="551"/>
        <end position="571"/>
    </location>
</feature>
<feature type="domain" description="PDZ" evidence="5">
    <location>
        <begin position="445"/>
        <end position="533"/>
    </location>
</feature>
<dbReference type="InterPro" id="IPR011990">
    <property type="entry name" value="TPR-like_helical_dom_sf"/>
</dbReference>
<feature type="repeat" description="TPR" evidence="3">
    <location>
        <begin position="83"/>
        <end position="116"/>
    </location>
</feature>
<keyword evidence="7" id="KW-1185">Reference proteome</keyword>
<evidence type="ECO:0000313" key="7">
    <source>
        <dbReference type="Proteomes" id="UP001054902"/>
    </source>
</evidence>
<feature type="compositionally biased region" description="Basic and acidic residues" evidence="4">
    <location>
        <begin position="227"/>
        <end position="238"/>
    </location>
</feature>
<dbReference type="GO" id="GO:0006620">
    <property type="term" value="P:post-translational protein targeting to endoplasmic reticulum membrane"/>
    <property type="evidence" value="ECO:0007669"/>
    <property type="project" value="TreeGrafter"/>
</dbReference>
<dbReference type="Proteomes" id="UP001054902">
    <property type="component" value="Unassembled WGS sequence"/>
</dbReference>
<evidence type="ECO:0000256" key="4">
    <source>
        <dbReference type="SAM" id="MobiDB-lite"/>
    </source>
</evidence>
<feature type="compositionally biased region" description="Acidic residues" evidence="4">
    <location>
        <begin position="239"/>
        <end position="252"/>
    </location>
</feature>
<gene>
    <name evidence="6" type="ORF">CTEN210_06235</name>
</gene>
<feature type="compositionally biased region" description="Polar residues" evidence="4">
    <location>
        <begin position="202"/>
        <end position="221"/>
    </location>
</feature>
<dbReference type="SMART" id="SM00028">
    <property type="entry name" value="TPR"/>
    <property type="match status" value="6"/>
</dbReference>
<accession>A0AAD3H4L9</accession>
<dbReference type="InterPro" id="IPR019734">
    <property type="entry name" value="TPR_rpt"/>
</dbReference>
<protein>
    <recommendedName>
        <fullName evidence="5">PDZ domain-containing protein</fullName>
    </recommendedName>
</protein>
<keyword evidence="2 3" id="KW-0802">TPR repeat</keyword>
<feature type="region of interest" description="Disordered" evidence="4">
    <location>
        <begin position="393"/>
        <end position="429"/>
    </location>
</feature>
<dbReference type="PANTHER" id="PTHR45831:SF4">
    <property type="match status" value="1"/>
</dbReference>
<evidence type="ECO:0000313" key="6">
    <source>
        <dbReference type="EMBL" id="GFH49759.1"/>
    </source>
</evidence>
<dbReference type="Pfam" id="PF13181">
    <property type="entry name" value="TPR_8"/>
    <property type="match status" value="2"/>
</dbReference>
<name>A0AAD3H4L9_9STRA</name>
<dbReference type="PANTHER" id="PTHR45831">
    <property type="entry name" value="LD24721P"/>
    <property type="match status" value="1"/>
</dbReference>
<feature type="compositionally biased region" description="Polar residues" evidence="4">
    <location>
        <begin position="414"/>
        <end position="424"/>
    </location>
</feature>
<dbReference type="InterPro" id="IPR047150">
    <property type="entry name" value="SGT"/>
</dbReference>
<dbReference type="AlphaFoldDB" id="A0AAD3H4L9"/>